<evidence type="ECO:0000313" key="6">
    <source>
        <dbReference type="Proteomes" id="UP000249393"/>
    </source>
</evidence>
<evidence type="ECO:0000259" key="4">
    <source>
        <dbReference type="PROSITE" id="PS50110"/>
    </source>
</evidence>
<dbReference type="Pfam" id="PF00072">
    <property type="entry name" value="Response_reg"/>
    <property type="match status" value="1"/>
</dbReference>
<sequence>MGATVLIVDDSKLARIVVGKAIAALQPDWTRIEASNADEALSLVESRSIDLAILDFNMPGRDGLELASDLRARFPDMPIAVATANVQDEIIARAKAVNATFIAKPVTEDGMRGFISGAALRLRQSGR</sequence>
<proteinExistence type="predicted"/>
<dbReference type="Gene3D" id="3.40.50.2300">
    <property type="match status" value="1"/>
</dbReference>
<reference evidence="5 6" key="1">
    <citation type="submission" date="2017-08" db="EMBL/GenBank/DDBJ databases">
        <title>Infants hospitalized years apart are colonized by the same room-sourced microbial strains.</title>
        <authorList>
            <person name="Brooks B."/>
            <person name="Olm M.R."/>
            <person name="Firek B.A."/>
            <person name="Baker R."/>
            <person name="Thomas B.C."/>
            <person name="Morowitz M.J."/>
            <person name="Banfield J.F."/>
        </authorList>
    </citation>
    <scope>NUCLEOTIDE SEQUENCE [LARGE SCALE GENOMIC DNA]</scope>
    <source>
        <strain evidence="5">S2_003_000_R2_4</strain>
    </source>
</reference>
<name>A0A2W5VHT8_9CAUL</name>
<dbReference type="PROSITE" id="PS50110">
    <property type="entry name" value="RESPONSE_REGULATORY"/>
    <property type="match status" value="1"/>
</dbReference>
<organism evidence="5 6">
    <name type="scientific">Caulobacter segnis</name>
    <dbReference type="NCBI Taxonomy" id="88688"/>
    <lineage>
        <taxon>Bacteria</taxon>
        <taxon>Pseudomonadati</taxon>
        <taxon>Pseudomonadota</taxon>
        <taxon>Alphaproteobacteria</taxon>
        <taxon>Caulobacterales</taxon>
        <taxon>Caulobacteraceae</taxon>
        <taxon>Caulobacter</taxon>
    </lineage>
</organism>
<comment type="caution">
    <text evidence="5">The sequence shown here is derived from an EMBL/GenBank/DDBJ whole genome shotgun (WGS) entry which is preliminary data.</text>
</comment>
<dbReference type="SMART" id="SM00448">
    <property type="entry name" value="REC"/>
    <property type="match status" value="1"/>
</dbReference>
<dbReference type="InterPro" id="IPR001789">
    <property type="entry name" value="Sig_transdc_resp-reg_receiver"/>
</dbReference>
<dbReference type="RefSeq" id="WP_304276682.1">
    <property type="nucleotide sequence ID" value="NZ_QFQZ01000021.1"/>
</dbReference>
<dbReference type="GO" id="GO:0000160">
    <property type="term" value="P:phosphorelay signal transduction system"/>
    <property type="evidence" value="ECO:0007669"/>
    <property type="project" value="UniProtKB-KW"/>
</dbReference>
<dbReference type="InterPro" id="IPR050595">
    <property type="entry name" value="Bact_response_regulator"/>
</dbReference>
<evidence type="ECO:0000313" key="5">
    <source>
        <dbReference type="EMBL" id="PZR34885.1"/>
    </source>
</evidence>
<gene>
    <name evidence="5" type="ORF">DI526_08845</name>
</gene>
<dbReference type="PANTHER" id="PTHR44591:SF14">
    <property type="entry name" value="PROTEIN PILG"/>
    <property type="match status" value="1"/>
</dbReference>
<dbReference type="Proteomes" id="UP000249393">
    <property type="component" value="Unassembled WGS sequence"/>
</dbReference>
<evidence type="ECO:0000256" key="1">
    <source>
        <dbReference type="ARBA" id="ARBA00022553"/>
    </source>
</evidence>
<feature type="modified residue" description="4-aspartylphosphate" evidence="3">
    <location>
        <position position="55"/>
    </location>
</feature>
<keyword evidence="1 3" id="KW-0597">Phosphoprotein</keyword>
<dbReference type="EMBL" id="QFQZ01000021">
    <property type="protein sequence ID" value="PZR34885.1"/>
    <property type="molecule type" value="Genomic_DNA"/>
</dbReference>
<accession>A0A2W5VHT8</accession>
<evidence type="ECO:0000256" key="2">
    <source>
        <dbReference type="ARBA" id="ARBA00023012"/>
    </source>
</evidence>
<dbReference type="AlphaFoldDB" id="A0A2W5VHT8"/>
<dbReference type="PANTHER" id="PTHR44591">
    <property type="entry name" value="STRESS RESPONSE REGULATOR PROTEIN 1"/>
    <property type="match status" value="1"/>
</dbReference>
<keyword evidence="2" id="KW-0902">Two-component regulatory system</keyword>
<feature type="domain" description="Response regulatory" evidence="4">
    <location>
        <begin position="4"/>
        <end position="119"/>
    </location>
</feature>
<dbReference type="InterPro" id="IPR011006">
    <property type="entry name" value="CheY-like_superfamily"/>
</dbReference>
<dbReference type="CDD" id="cd00156">
    <property type="entry name" value="REC"/>
    <property type="match status" value="1"/>
</dbReference>
<protein>
    <submittedName>
        <fullName evidence="5">Response regulator</fullName>
    </submittedName>
</protein>
<evidence type="ECO:0000256" key="3">
    <source>
        <dbReference type="PROSITE-ProRule" id="PRU00169"/>
    </source>
</evidence>
<dbReference type="SUPFAM" id="SSF52172">
    <property type="entry name" value="CheY-like"/>
    <property type="match status" value="1"/>
</dbReference>